<evidence type="ECO:0000259" key="2">
    <source>
        <dbReference type="Pfam" id="PF04183"/>
    </source>
</evidence>
<accession>A0ABV2BUA7</accession>
<reference evidence="4 5" key="1">
    <citation type="submission" date="2024-06" db="EMBL/GenBank/DDBJ databases">
        <authorList>
            <person name="Li F."/>
        </authorList>
    </citation>
    <scope>NUCLEOTIDE SEQUENCE [LARGE SCALE GENOMIC DNA]</scope>
    <source>
        <strain evidence="4 5">GXAS 311</strain>
    </source>
</reference>
<dbReference type="RefSeq" id="WP_353896110.1">
    <property type="nucleotide sequence ID" value="NZ_JBEVCJ010000011.1"/>
</dbReference>
<protein>
    <submittedName>
        <fullName evidence="4">IucA/IucC family protein</fullName>
    </submittedName>
</protein>
<comment type="similarity">
    <text evidence="1">Belongs to the IucA/IucC family.</text>
</comment>
<dbReference type="PANTHER" id="PTHR34384:SF5">
    <property type="entry name" value="L-2,3-DIAMINOPROPANOATE--CITRATE LIGASE"/>
    <property type="match status" value="1"/>
</dbReference>
<evidence type="ECO:0000256" key="1">
    <source>
        <dbReference type="ARBA" id="ARBA00007832"/>
    </source>
</evidence>
<dbReference type="PANTHER" id="PTHR34384">
    <property type="entry name" value="L-2,3-DIAMINOPROPANOATE--CITRATE LIGASE"/>
    <property type="match status" value="1"/>
</dbReference>
<comment type="caution">
    <text evidence="4">The sequence shown here is derived from an EMBL/GenBank/DDBJ whole genome shotgun (WGS) entry which is preliminary data.</text>
</comment>
<evidence type="ECO:0000313" key="5">
    <source>
        <dbReference type="Proteomes" id="UP001548189"/>
    </source>
</evidence>
<keyword evidence="5" id="KW-1185">Reference proteome</keyword>
<feature type="domain" description="Aerobactin siderophore biosynthesis IucA/IucC N-terminal" evidence="2">
    <location>
        <begin position="165"/>
        <end position="383"/>
    </location>
</feature>
<dbReference type="InterPro" id="IPR022770">
    <property type="entry name" value="IucA/IucC-like_C"/>
</dbReference>
<dbReference type="Proteomes" id="UP001548189">
    <property type="component" value="Unassembled WGS sequence"/>
</dbReference>
<sequence length="615" mass="70260">MQPSRQSSISSSIAYITQRVIDAFLRENIGELISKGEIINGQPLTPIWDAPLPQHWLKATHLGNFSLYLPLQRSEFIQSWRIAHAQWLIKQDNKWQIGNHYSLWLNQLATHLTQEQRTYYADFEQECDCAVAHKDLAIQLFTEQQQQLKNINQPDLNGWQQMQLIEQLAAHCDHPLYPTARAKSGLPNEAIIHYCPETMPQFILNWVAIPQNLCTPSATIDEDFWPTFSQVGLSEDLGSDFILVPIHPQTLKTYLPETLKSWLHKDSVHFAPKPFLTVRPTLSVRTVCLVDRPSIHIKLPLPMRTLGSKNIRTIKPSTINDGYVFQQLLEHLVKTDQQFNQRYIHCHEQHGGCVDQRADLAWLIRHYPADVSSTSPVCVAAFLAETSQGETVIEQLAKRYYHNDLNALLNDYFTLILSVHMRLLLIYGIALESNQQNTLVLFRANAPLQLLFRDNDAGRIDPQKLRQALPNSDQPTNQFIEQFIDQRILVENESPLIQMFTTINLQLNIGCIIDGLASRGLISSQQTYVVVKQIIHQELAKIQQCHTANNANNTTDITTERYIEAFKSAILDAPFHYAKYLLSAASLMSKQQSQATDINKYYGLSAPNPLWSTQQ</sequence>
<name>A0ABV2BUA7_9GAMM</name>
<organism evidence="4 5">
    <name type="scientific">Aliikangiella maris</name>
    <dbReference type="NCBI Taxonomy" id="3162458"/>
    <lineage>
        <taxon>Bacteria</taxon>
        <taxon>Pseudomonadati</taxon>
        <taxon>Pseudomonadota</taxon>
        <taxon>Gammaproteobacteria</taxon>
        <taxon>Oceanospirillales</taxon>
        <taxon>Pleioneaceae</taxon>
        <taxon>Aliikangiella</taxon>
    </lineage>
</organism>
<evidence type="ECO:0000313" key="4">
    <source>
        <dbReference type="EMBL" id="MET1255524.1"/>
    </source>
</evidence>
<gene>
    <name evidence="4" type="ORF">ABVT43_10330</name>
</gene>
<dbReference type="Pfam" id="PF04183">
    <property type="entry name" value="IucA_IucC"/>
    <property type="match status" value="1"/>
</dbReference>
<evidence type="ECO:0000259" key="3">
    <source>
        <dbReference type="Pfam" id="PF06276"/>
    </source>
</evidence>
<dbReference type="InterPro" id="IPR037455">
    <property type="entry name" value="LucA/IucC-like"/>
</dbReference>
<dbReference type="Gene3D" id="1.10.510.40">
    <property type="match status" value="1"/>
</dbReference>
<proteinExistence type="inferred from homology"/>
<feature type="domain" description="Aerobactin siderophore biosynthesis IucA/IucC-like C-terminal" evidence="3">
    <location>
        <begin position="409"/>
        <end position="548"/>
    </location>
</feature>
<dbReference type="Pfam" id="PF06276">
    <property type="entry name" value="FhuF"/>
    <property type="match status" value="1"/>
</dbReference>
<dbReference type="EMBL" id="JBEVCJ010000011">
    <property type="protein sequence ID" value="MET1255524.1"/>
    <property type="molecule type" value="Genomic_DNA"/>
</dbReference>
<dbReference type="InterPro" id="IPR007310">
    <property type="entry name" value="Aerobactin_biosyn_IucA/IucC_N"/>
</dbReference>